<evidence type="ECO:0000313" key="3">
    <source>
        <dbReference type="Proteomes" id="UP000284547"/>
    </source>
</evidence>
<evidence type="ECO:0000256" key="1">
    <source>
        <dbReference type="SAM" id="Phobius"/>
    </source>
</evidence>
<comment type="caution">
    <text evidence="2">The sequence shown here is derived from an EMBL/GenBank/DDBJ whole genome shotgun (WGS) entry which is preliminary data.</text>
</comment>
<keyword evidence="1" id="KW-0812">Transmembrane</keyword>
<keyword evidence="1" id="KW-1133">Transmembrane helix</keyword>
<protein>
    <recommendedName>
        <fullName evidence="4">Cytochrome C oxidase assembly protein</fullName>
    </recommendedName>
</protein>
<proteinExistence type="predicted"/>
<dbReference type="RefSeq" id="WP_118149917.1">
    <property type="nucleotide sequence ID" value="NZ_QWEY01000001.1"/>
</dbReference>
<keyword evidence="3" id="KW-1185">Reference proteome</keyword>
<keyword evidence="1" id="KW-0472">Membrane</keyword>
<reference evidence="2 3" key="1">
    <citation type="submission" date="2018-08" db="EMBL/GenBank/DDBJ databases">
        <title>Flavobacterium tibetense sp. nov., isolated from a wetland YonghuCo on Tibetan Plateau.</title>
        <authorList>
            <person name="Phurbu D."/>
            <person name="Lu H."/>
            <person name="Xing P."/>
        </authorList>
    </citation>
    <scope>NUCLEOTIDE SEQUENCE [LARGE SCALE GENOMIC DNA]</scope>
    <source>
        <strain evidence="2 3">DJC</strain>
    </source>
</reference>
<evidence type="ECO:0000313" key="2">
    <source>
        <dbReference type="EMBL" id="RGP39198.1"/>
    </source>
</evidence>
<name>A0A411Z7R2_9RHOB</name>
<sequence length="66" mass="7328">MSFRPDHELHQRRFSRNLGLGLTLVAFVVLVFALTVVKVTRGDPMQAFDHTVRPELQPAATGGTQP</sequence>
<gene>
    <name evidence="2" type="ORF">D1012_03585</name>
</gene>
<dbReference type="Proteomes" id="UP000284547">
    <property type="component" value="Unassembled WGS sequence"/>
</dbReference>
<organism evidence="2 3">
    <name type="scientific">Pseudotabrizicola alkalilacus</name>
    <dbReference type="NCBI Taxonomy" id="2305252"/>
    <lineage>
        <taxon>Bacteria</taxon>
        <taxon>Pseudomonadati</taxon>
        <taxon>Pseudomonadota</taxon>
        <taxon>Alphaproteobacteria</taxon>
        <taxon>Rhodobacterales</taxon>
        <taxon>Paracoccaceae</taxon>
        <taxon>Pseudotabrizicola</taxon>
    </lineage>
</organism>
<dbReference type="EMBL" id="QWEY01000001">
    <property type="protein sequence ID" value="RGP39198.1"/>
    <property type="molecule type" value="Genomic_DNA"/>
</dbReference>
<evidence type="ECO:0008006" key="4">
    <source>
        <dbReference type="Google" id="ProtNLM"/>
    </source>
</evidence>
<dbReference type="AlphaFoldDB" id="A0A411Z7R2"/>
<feature type="transmembrane region" description="Helical" evidence="1">
    <location>
        <begin position="20"/>
        <end position="37"/>
    </location>
</feature>
<accession>A0A411Z7R2</accession>